<evidence type="ECO:0000313" key="10">
    <source>
        <dbReference type="Proteomes" id="UP000250266"/>
    </source>
</evidence>
<dbReference type="InterPro" id="IPR039024">
    <property type="entry name" value="RTC4"/>
</dbReference>
<evidence type="ECO:0000256" key="5">
    <source>
        <dbReference type="ARBA" id="ARBA00015162"/>
    </source>
</evidence>
<proteinExistence type="inferred from homology"/>
<organism evidence="9 10">
    <name type="scientific">Lepidopterella palustris CBS 459.81</name>
    <dbReference type="NCBI Taxonomy" id="1314670"/>
    <lineage>
        <taxon>Eukaryota</taxon>
        <taxon>Fungi</taxon>
        <taxon>Dikarya</taxon>
        <taxon>Ascomycota</taxon>
        <taxon>Pezizomycotina</taxon>
        <taxon>Dothideomycetes</taxon>
        <taxon>Pleosporomycetidae</taxon>
        <taxon>Mytilinidiales</taxon>
        <taxon>Argynnaceae</taxon>
        <taxon>Lepidopterella</taxon>
    </lineage>
</organism>
<keyword evidence="10" id="KW-1185">Reference proteome</keyword>
<evidence type="ECO:0000256" key="1">
    <source>
        <dbReference type="ARBA" id="ARBA00002738"/>
    </source>
</evidence>
<dbReference type="Pfam" id="PF14474">
    <property type="entry name" value="RTC4"/>
    <property type="match status" value="1"/>
</dbReference>
<feature type="non-terminal residue" evidence="9">
    <location>
        <position position="198"/>
    </location>
</feature>
<comment type="similarity">
    <text evidence="4">Belongs to the RTC4 family.</text>
</comment>
<evidence type="ECO:0000256" key="6">
    <source>
        <dbReference type="ARBA" id="ARBA00022490"/>
    </source>
</evidence>
<sequence length="198" mass="22236">CPLCCEPVDETHLYTFVAAHPRMNIRMQSKFCHEHKKRSAALRYTELGYPVIQWHKLESRMQAHWPHVEAVLAGTTPSYFRDRLEKKVAKGEERTLFSTIMTDEFKSSTTGYFGPRGARTMMESITKQFAPQIRRLAPTDPLIASGGVSNFVQAVLVPELASRLVGEDMGVGGERARELLGESGRIGNLVNEEEDDAI</sequence>
<gene>
    <name evidence="9" type="ORF">K432DRAFT_268623</name>
</gene>
<evidence type="ECO:0000256" key="3">
    <source>
        <dbReference type="ARBA" id="ARBA00004496"/>
    </source>
</evidence>
<keyword evidence="6" id="KW-0963">Cytoplasm</keyword>
<dbReference type="SMART" id="SM01312">
    <property type="entry name" value="RTC4"/>
    <property type="match status" value="1"/>
</dbReference>
<evidence type="ECO:0000256" key="2">
    <source>
        <dbReference type="ARBA" id="ARBA00004123"/>
    </source>
</evidence>
<comment type="function">
    <text evidence="1">May be involved in a process influencing telomere capping.</text>
</comment>
<feature type="domain" description="Restriction of telomere capping protein 4 C-terminal" evidence="8">
    <location>
        <begin position="71"/>
        <end position="193"/>
    </location>
</feature>
<dbReference type="PANTHER" id="PTHR41391">
    <property type="entry name" value="RESTRICTION OF TELOMERE CAPPING PROTEIN 4"/>
    <property type="match status" value="1"/>
</dbReference>
<dbReference type="GO" id="GO:0005634">
    <property type="term" value="C:nucleus"/>
    <property type="evidence" value="ECO:0007669"/>
    <property type="project" value="UniProtKB-SubCell"/>
</dbReference>
<reference evidence="9 10" key="1">
    <citation type="journal article" date="2016" name="Nat. Commun.">
        <title>Ectomycorrhizal ecology is imprinted in the genome of the dominant symbiotic fungus Cenococcum geophilum.</title>
        <authorList>
            <consortium name="DOE Joint Genome Institute"/>
            <person name="Peter M."/>
            <person name="Kohler A."/>
            <person name="Ohm R.A."/>
            <person name="Kuo A."/>
            <person name="Krutzmann J."/>
            <person name="Morin E."/>
            <person name="Arend M."/>
            <person name="Barry K.W."/>
            <person name="Binder M."/>
            <person name="Choi C."/>
            <person name="Clum A."/>
            <person name="Copeland A."/>
            <person name="Grisel N."/>
            <person name="Haridas S."/>
            <person name="Kipfer T."/>
            <person name="LaButti K."/>
            <person name="Lindquist E."/>
            <person name="Lipzen A."/>
            <person name="Maire R."/>
            <person name="Meier B."/>
            <person name="Mihaltcheva S."/>
            <person name="Molinier V."/>
            <person name="Murat C."/>
            <person name="Poggeler S."/>
            <person name="Quandt C.A."/>
            <person name="Sperisen C."/>
            <person name="Tritt A."/>
            <person name="Tisserant E."/>
            <person name="Crous P.W."/>
            <person name="Henrissat B."/>
            <person name="Nehls U."/>
            <person name="Egli S."/>
            <person name="Spatafora J.W."/>
            <person name="Grigoriev I.V."/>
            <person name="Martin F.M."/>
        </authorList>
    </citation>
    <scope>NUCLEOTIDE SEQUENCE [LARGE SCALE GENOMIC DNA]</scope>
    <source>
        <strain evidence="9 10">CBS 459.81</strain>
    </source>
</reference>
<comment type="subcellular location">
    <subcellularLocation>
        <location evidence="3">Cytoplasm</location>
    </subcellularLocation>
    <subcellularLocation>
        <location evidence="2">Nucleus</location>
    </subcellularLocation>
</comment>
<name>A0A8E2JCQ0_9PEZI</name>
<feature type="non-terminal residue" evidence="9">
    <location>
        <position position="1"/>
    </location>
</feature>
<dbReference type="AlphaFoldDB" id="A0A8E2JCQ0"/>
<evidence type="ECO:0000256" key="4">
    <source>
        <dbReference type="ARBA" id="ARBA00009461"/>
    </source>
</evidence>
<accession>A0A8E2JCQ0</accession>
<dbReference type="GO" id="GO:0005737">
    <property type="term" value="C:cytoplasm"/>
    <property type="evidence" value="ECO:0007669"/>
    <property type="project" value="UniProtKB-SubCell"/>
</dbReference>
<dbReference type="InterPro" id="IPR028094">
    <property type="entry name" value="RTC4_C"/>
</dbReference>
<keyword evidence="7" id="KW-0539">Nucleus</keyword>
<dbReference type="Proteomes" id="UP000250266">
    <property type="component" value="Unassembled WGS sequence"/>
</dbReference>
<evidence type="ECO:0000259" key="8">
    <source>
        <dbReference type="SMART" id="SM01312"/>
    </source>
</evidence>
<dbReference type="OrthoDB" id="128308at2759"/>
<protein>
    <recommendedName>
        <fullName evidence="5">Restriction of telomere capping protein 4</fullName>
    </recommendedName>
</protein>
<evidence type="ECO:0000313" key="9">
    <source>
        <dbReference type="EMBL" id="OCK77699.1"/>
    </source>
</evidence>
<dbReference type="EMBL" id="KV745106">
    <property type="protein sequence ID" value="OCK77699.1"/>
    <property type="molecule type" value="Genomic_DNA"/>
</dbReference>
<evidence type="ECO:0000256" key="7">
    <source>
        <dbReference type="ARBA" id="ARBA00023242"/>
    </source>
</evidence>
<dbReference type="PANTHER" id="PTHR41391:SF1">
    <property type="entry name" value="RESTRICTION OF TELOMERE CAPPING PROTEIN 4"/>
    <property type="match status" value="1"/>
</dbReference>